<dbReference type="Pfam" id="PF05857">
    <property type="entry name" value="TraX"/>
    <property type="match status" value="1"/>
</dbReference>
<gene>
    <name evidence="2" type="ORF">KNCP2_09570</name>
</gene>
<dbReference type="RefSeq" id="WP_412708291.1">
    <property type="nucleotide sequence ID" value="NZ_BAABMM010000034.1"/>
</dbReference>
<evidence type="ECO:0000313" key="2">
    <source>
        <dbReference type="EMBL" id="GAA5252669.1"/>
    </source>
</evidence>
<keyword evidence="3" id="KW-1185">Reference proteome</keyword>
<organism evidence="2 3">
    <name type="scientific">Candidatus Rickettsia kedanie</name>
    <dbReference type="NCBI Taxonomy" id="3115352"/>
    <lineage>
        <taxon>Bacteria</taxon>
        <taxon>Pseudomonadati</taxon>
        <taxon>Pseudomonadota</taxon>
        <taxon>Alphaproteobacteria</taxon>
        <taxon>Rickettsiales</taxon>
        <taxon>Rickettsiaceae</taxon>
        <taxon>Rickettsieae</taxon>
        <taxon>Rickettsia</taxon>
        <taxon>spotted fever group</taxon>
    </lineage>
</organism>
<feature type="transmembrane region" description="Helical" evidence="1">
    <location>
        <begin position="156"/>
        <end position="176"/>
    </location>
</feature>
<feature type="transmembrane region" description="Helical" evidence="1">
    <location>
        <begin position="188"/>
        <end position="209"/>
    </location>
</feature>
<evidence type="ECO:0000256" key="1">
    <source>
        <dbReference type="SAM" id="Phobius"/>
    </source>
</evidence>
<sequence>MIITKNKSNYQDLLKTLAIIAMSIDHVGLYLYPELTVMRIIGRTAMPILCFFAGYNFHDKPKTRIIICGVLLQIYTTVLFKQFLTTHILISIYLGQWYIYYFRNSLTRFFYSGYCHVVIMVILWYISWALIDYGTLVIAIMILGFIAKHEQVNLKLCGFVAIFASLVHSTLFTLAIPFSDFNVSNTDLILNLTFLTITYILMILSYYSQKIPINLKWISRNVIYIYCIQIIVLQFIFIYKYTYGFKNW</sequence>
<protein>
    <submittedName>
        <fullName evidence="2">TraX family protein</fullName>
    </submittedName>
</protein>
<comment type="caution">
    <text evidence="2">The sequence shown here is derived from an EMBL/GenBank/DDBJ whole genome shotgun (WGS) entry which is preliminary data.</text>
</comment>
<keyword evidence="1" id="KW-1133">Transmembrane helix</keyword>
<dbReference type="EMBL" id="BAABMM010000034">
    <property type="protein sequence ID" value="GAA5252669.1"/>
    <property type="molecule type" value="Genomic_DNA"/>
</dbReference>
<feature type="transmembrane region" description="Helical" evidence="1">
    <location>
        <begin position="78"/>
        <end position="99"/>
    </location>
</feature>
<keyword evidence="1" id="KW-0812">Transmembrane</keyword>
<name>A0ABP9TTU8_9RICK</name>
<feature type="transmembrane region" description="Helical" evidence="1">
    <location>
        <begin position="12"/>
        <end position="32"/>
    </location>
</feature>
<proteinExistence type="predicted"/>
<accession>A0ABP9TTU8</accession>
<dbReference type="Proteomes" id="UP001628124">
    <property type="component" value="Unassembled WGS sequence"/>
</dbReference>
<feature type="transmembrane region" description="Helical" evidence="1">
    <location>
        <begin position="221"/>
        <end position="239"/>
    </location>
</feature>
<evidence type="ECO:0000313" key="3">
    <source>
        <dbReference type="Proteomes" id="UP001628124"/>
    </source>
</evidence>
<keyword evidence="1" id="KW-0472">Membrane</keyword>
<dbReference type="InterPro" id="IPR008875">
    <property type="entry name" value="TraX"/>
</dbReference>
<reference evidence="2 3" key="1">
    <citation type="journal article" date="2024" name="Microbiol. Immunol.">
        <title>Discovery of a novel spotted fever group Rickettsia, 'Candidatus Rickettsia kedanie,' in unfed larval chigger mites, Leptotrombidium scutellare.</title>
        <authorList>
            <person name="Ogawa M."/>
            <person name="Matsutani M."/>
            <person name="Katayama T."/>
            <person name="Takada N."/>
            <person name="Noda S."/>
            <person name="Takahashi M."/>
            <person name="Kageyama D."/>
            <person name="Hanaoka N."/>
            <person name="Ebihara H."/>
        </authorList>
    </citation>
    <scope>NUCLEOTIDE SEQUENCE [LARGE SCALE GENOMIC DNA]</scope>
    <source>
        <strain evidence="2 3">KNCP2-13</strain>
    </source>
</reference>
<feature type="transmembrane region" description="Helical" evidence="1">
    <location>
        <begin position="38"/>
        <end position="57"/>
    </location>
</feature>
<feature type="transmembrane region" description="Helical" evidence="1">
    <location>
        <begin position="111"/>
        <end position="144"/>
    </location>
</feature>